<evidence type="ECO:0000256" key="3">
    <source>
        <dbReference type="ARBA" id="ARBA00022448"/>
    </source>
</evidence>
<proteinExistence type="inferred from homology"/>
<protein>
    <submittedName>
        <fullName evidence="9">Cation transport protein</fullName>
    </submittedName>
</protein>
<feature type="transmembrane region" description="Helical" evidence="8">
    <location>
        <begin position="361"/>
        <end position="378"/>
    </location>
</feature>
<evidence type="ECO:0000256" key="8">
    <source>
        <dbReference type="SAM" id="Phobius"/>
    </source>
</evidence>
<reference evidence="9" key="1">
    <citation type="submission" date="2022-05" db="EMBL/GenBank/DDBJ databases">
        <title>The Musa troglodytarum L. genome provides insights into the mechanism of non-climacteric behaviour and enrichment of carotenoids.</title>
        <authorList>
            <person name="Wang J."/>
        </authorList>
    </citation>
    <scope>NUCLEOTIDE SEQUENCE</scope>
    <source>
        <tissue evidence="9">Leaf</tissue>
    </source>
</reference>
<dbReference type="Proteomes" id="UP001055439">
    <property type="component" value="Chromosome 4"/>
</dbReference>
<dbReference type="GO" id="GO:0008324">
    <property type="term" value="F:monoatomic cation transmembrane transporter activity"/>
    <property type="evidence" value="ECO:0007669"/>
    <property type="project" value="InterPro"/>
</dbReference>
<feature type="transmembrane region" description="Helical" evidence="8">
    <location>
        <begin position="398"/>
        <end position="419"/>
    </location>
</feature>
<name>A0A9E7JZZ5_9LILI</name>
<evidence type="ECO:0000256" key="2">
    <source>
        <dbReference type="ARBA" id="ARBA00010864"/>
    </source>
</evidence>
<evidence type="ECO:0000313" key="10">
    <source>
        <dbReference type="Proteomes" id="UP001055439"/>
    </source>
</evidence>
<accession>A0A9E7JZZ5</accession>
<dbReference type="InterPro" id="IPR003445">
    <property type="entry name" value="Cat_transpt"/>
</dbReference>
<evidence type="ECO:0000313" key="9">
    <source>
        <dbReference type="EMBL" id="URD99915.1"/>
    </source>
</evidence>
<dbReference type="InterPro" id="IPR051143">
    <property type="entry name" value="TrkH_K-transport"/>
</dbReference>
<feature type="transmembrane region" description="Helical" evidence="8">
    <location>
        <begin position="108"/>
        <end position="132"/>
    </location>
</feature>
<dbReference type="OrthoDB" id="9999863at2759"/>
<sequence length="508" mass="57242">MEAPHAIIKKARRIQAHVSKKLSPLAKRIWRLLNQSYEFILFRSDPFLVQLCYLIAISCAGFVALKSLRPKDEANRAEDLDLLFMAISASTVSSMATMEMEDFSHPQLWVLVILMLFGGEVFTSMVGLPFTWARLNRESERTDAAVCIDVDDEATDTEQLKHDAVRYLGYVVLGYTMIIHFSSFVLISLYLSLVSDARDVLKRKGFGVLFFSIFLSVSSFANCGFTPTDENMINFKKNSALLLLVIPLVLSGNTLFPSCLRSVVWLLQKLTGKEEFSYVLQHPEAIRYGHLFPRTRCIYLAFTVAVFTLVQLLLLLCSQEWSSEIFDGMSSYQRAVAALFQSVNSRHAGESVVDVSKLSPAILVVYVVMMYLPPYTCFVPGEGDAWPGTDTKGRRRRFWWSLHLSLLCYPVIFIILVCITERKSLAADPVNFNVFNVGFEVISAYANVGFSVGYSCSRLLKPESRCRDASYGFAGRWSNKGKLITVAVMLLGRLKKFQMEGGKAWKFG</sequence>
<keyword evidence="7 8" id="KW-0472">Membrane</keyword>
<keyword evidence="10" id="KW-1185">Reference proteome</keyword>
<dbReference type="GO" id="GO:0030001">
    <property type="term" value="P:metal ion transport"/>
    <property type="evidence" value="ECO:0007669"/>
    <property type="project" value="UniProtKB-ARBA"/>
</dbReference>
<evidence type="ECO:0000256" key="1">
    <source>
        <dbReference type="ARBA" id="ARBA00004141"/>
    </source>
</evidence>
<evidence type="ECO:0000256" key="4">
    <source>
        <dbReference type="ARBA" id="ARBA00022692"/>
    </source>
</evidence>
<evidence type="ECO:0000256" key="5">
    <source>
        <dbReference type="ARBA" id="ARBA00022989"/>
    </source>
</evidence>
<dbReference type="EMBL" id="CP097506">
    <property type="protein sequence ID" value="URD99915.1"/>
    <property type="molecule type" value="Genomic_DNA"/>
</dbReference>
<comment type="similarity">
    <text evidence="2">Belongs to the TrkH potassium transport family. HKT (TC 2.A.38.3) subfamily.</text>
</comment>
<feature type="transmembrane region" description="Helical" evidence="8">
    <location>
        <begin position="298"/>
        <end position="317"/>
    </location>
</feature>
<dbReference type="Pfam" id="PF02386">
    <property type="entry name" value="TrkH"/>
    <property type="match status" value="1"/>
</dbReference>
<feature type="transmembrane region" description="Helical" evidence="8">
    <location>
        <begin position="167"/>
        <end position="193"/>
    </location>
</feature>
<feature type="transmembrane region" description="Helical" evidence="8">
    <location>
        <begin position="205"/>
        <end position="228"/>
    </location>
</feature>
<keyword evidence="5 8" id="KW-1133">Transmembrane helix</keyword>
<dbReference type="GO" id="GO:0005886">
    <property type="term" value="C:plasma membrane"/>
    <property type="evidence" value="ECO:0007669"/>
    <property type="project" value="TreeGrafter"/>
</dbReference>
<evidence type="ECO:0000256" key="7">
    <source>
        <dbReference type="ARBA" id="ARBA00023136"/>
    </source>
</evidence>
<evidence type="ECO:0000256" key="6">
    <source>
        <dbReference type="ARBA" id="ARBA00023065"/>
    </source>
</evidence>
<dbReference type="GO" id="GO:0098662">
    <property type="term" value="P:inorganic cation transmembrane transport"/>
    <property type="evidence" value="ECO:0007669"/>
    <property type="project" value="UniProtKB-ARBA"/>
</dbReference>
<keyword evidence="4 8" id="KW-0812">Transmembrane</keyword>
<comment type="subcellular location">
    <subcellularLocation>
        <location evidence="1">Membrane</location>
        <topology evidence="1">Multi-pass membrane protein</topology>
    </subcellularLocation>
</comment>
<feature type="transmembrane region" description="Helical" evidence="8">
    <location>
        <begin position="47"/>
        <end position="68"/>
    </location>
</feature>
<gene>
    <name evidence="9" type="ORF">MUK42_28836</name>
</gene>
<dbReference type="PANTHER" id="PTHR31064:SF30">
    <property type="entry name" value="HIGH-AFFINITY POTASSIUM TRANSPORT PROTEIN-RELATED"/>
    <property type="match status" value="1"/>
</dbReference>
<keyword evidence="6" id="KW-0406">Ion transport</keyword>
<dbReference type="PANTHER" id="PTHR31064">
    <property type="entry name" value="POTASSIUM TRANSPORT PROTEIN DDB_G0292412-RELATED"/>
    <property type="match status" value="1"/>
</dbReference>
<keyword evidence="3" id="KW-0813">Transport</keyword>
<feature type="transmembrane region" description="Helical" evidence="8">
    <location>
        <begin position="240"/>
        <end position="267"/>
    </location>
</feature>
<organism evidence="9 10">
    <name type="scientific">Musa troglodytarum</name>
    <name type="common">fe'i banana</name>
    <dbReference type="NCBI Taxonomy" id="320322"/>
    <lineage>
        <taxon>Eukaryota</taxon>
        <taxon>Viridiplantae</taxon>
        <taxon>Streptophyta</taxon>
        <taxon>Embryophyta</taxon>
        <taxon>Tracheophyta</taxon>
        <taxon>Spermatophyta</taxon>
        <taxon>Magnoliopsida</taxon>
        <taxon>Liliopsida</taxon>
        <taxon>Zingiberales</taxon>
        <taxon>Musaceae</taxon>
        <taxon>Musa</taxon>
    </lineage>
</organism>
<dbReference type="AlphaFoldDB" id="A0A9E7JZZ5"/>